<evidence type="ECO:0000259" key="1">
    <source>
        <dbReference type="PROSITE" id="PS51708"/>
    </source>
</evidence>
<dbReference type="Gene3D" id="1.40.20.10">
    <property type="entry name" value="CHAD domain"/>
    <property type="match status" value="1"/>
</dbReference>
<dbReference type="PANTHER" id="PTHR39339">
    <property type="entry name" value="SLR1444 PROTEIN"/>
    <property type="match status" value="1"/>
</dbReference>
<sequence>MGRMGSVPAHRQYRDLRALALQGDEKAVHQLRKLARTAETHARVGELRKRERRAWQEVRRAASALRDHDVTGPLIQQALRTMDVPEEEVQAFAQAWSARRVKLLGELILPERVPRLPEAPGRKRWERFLAVEAARVQVTVPPRDGRVRAEEWHDWRKALKRYRAVLELRQRSPEALVTLLNLLGESQDAQTLLELAGREPLLAAYRPGLVRAAQLQRRLARQAAWQQWGSLAEELP</sequence>
<dbReference type="Proteomes" id="UP000197208">
    <property type="component" value="Unassembled WGS sequence"/>
</dbReference>
<reference evidence="2 3" key="1">
    <citation type="submission" date="2017-05" db="EMBL/GenBank/DDBJ databases">
        <title>De novo genome assembly of Deniococcus indicus strain DR1.</title>
        <authorList>
            <person name="Chauhan D."/>
            <person name="Yennamalli R.M."/>
            <person name="Priyadarshini R."/>
        </authorList>
    </citation>
    <scope>NUCLEOTIDE SEQUENCE [LARGE SCALE GENOMIC DNA]</scope>
    <source>
        <strain evidence="2 3">DR1</strain>
    </source>
</reference>
<gene>
    <name evidence="2" type="ORF">CBQ26_20460</name>
</gene>
<dbReference type="InterPro" id="IPR038186">
    <property type="entry name" value="CHAD_dom_sf"/>
</dbReference>
<evidence type="ECO:0000313" key="3">
    <source>
        <dbReference type="Proteomes" id="UP000197208"/>
    </source>
</evidence>
<name>A0A2D0A6X0_9DEIO</name>
<dbReference type="OrthoDB" id="65171at2"/>
<protein>
    <recommendedName>
        <fullName evidence="1">CHAD domain-containing protein</fullName>
    </recommendedName>
</protein>
<dbReference type="PROSITE" id="PS51708">
    <property type="entry name" value="CHAD"/>
    <property type="match status" value="1"/>
</dbReference>
<proteinExistence type="predicted"/>
<dbReference type="SMART" id="SM00880">
    <property type="entry name" value="CHAD"/>
    <property type="match status" value="1"/>
</dbReference>
<dbReference type="PANTHER" id="PTHR39339:SF1">
    <property type="entry name" value="CHAD DOMAIN-CONTAINING PROTEIN"/>
    <property type="match status" value="1"/>
</dbReference>
<dbReference type="AlphaFoldDB" id="A0A2D0A6X0"/>
<comment type="caution">
    <text evidence="2">The sequence shown here is derived from an EMBL/GenBank/DDBJ whole genome shotgun (WGS) entry which is preliminary data.</text>
</comment>
<organism evidence="2 3">
    <name type="scientific">Deinococcus indicus</name>
    <dbReference type="NCBI Taxonomy" id="223556"/>
    <lineage>
        <taxon>Bacteria</taxon>
        <taxon>Thermotogati</taxon>
        <taxon>Deinococcota</taxon>
        <taxon>Deinococci</taxon>
        <taxon>Deinococcales</taxon>
        <taxon>Deinococcaceae</taxon>
        <taxon>Deinococcus</taxon>
    </lineage>
</organism>
<evidence type="ECO:0000313" key="2">
    <source>
        <dbReference type="EMBL" id="OWL93320.1"/>
    </source>
</evidence>
<accession>A0A2D0A6X0</accession>
<keyword evidence="3" id="KW-1185">Reference proteome</keyword>
<dbReference type="EMBL" id="NHMK01000037">
    <property type="protein sequence ID" value="OWL93320.1"/>
    <property type="molecule type" value="Genomic_DNA"/>
</dbReference>
<feature type="domain" description="CHAD" evidence="1">
    <location>
        <begin position="1"/>
        <end position="234"/>
    </location>
</feature>
<dbReference type="InterPro" id="IPR007899">
    <property type="entry name" value="CHAD_dom"/>
</dbReference>